<proteinExistence type="predicted"/>
<dbReference type="AlphaFoldDB" id="A0A075HP89"/>
<evidence type="ECO:0000313" key="1">
    <source>
        <dbReference type="EMBL" id="AIF18231.1"/>
    </source>
</evidence>
<name>A0A075HP89_9ARCH</name>
<organism evidence="1">
    <name type="scientific">uncultured marine thaumarchaeote KM3_82_C03</name>
    <dbReference type="NCBI Taxonomy" id="1456303"/>
    <lineage>
        <taxon>Archaea</taxon>
        <taxon>Nitrososphaerota</taxon>
        <taxon>environmental samples</taxon>
    </lineage>
</organism>
<dbReference type="EMBL" id="KF901105">
    <property type="protein sequence ID" value="AIF18231.1"/>
    <property type="molecule type" value="Genomic_DNA"/>
</dbReference>
<protein>
    <submittedName>
        <fullName evidence="1">Uncharacterized protein</fullName>
    </submittedName>
</protein>
<reference evidence="1" key="1">
    <citation type="journal article" date="2014" name="Genome Biol. Evol.">
        <title>Pangenome evidence for extensive interdomain horizontal transfer affecting lineage core and shell genes in uncultured planktonic thaumarchaeota and euryarchaeota.</title>
        <authorList>
            <person name="Deschamps P."/>
            <person name="Zivanovic Y."/>
            <person name="Moreira D."/>
            <person name="Rodriguez-Valera F."/>
            <person name="Lopez-Garcia P."/>
        </authorList>
    </citation>
    <scope>NUCLEOTIDE SEQUENCE</scope>
</reference>
<accession>A0A075HP89</accession>
<sequence>MEYKINTFLLEKHISKDIHDSHTNGSLVPVWRDWDNLLEGDIHADIKTKTVEWYKYLLNNPEAAKNFMINNTLL</sequence>